<dbReference type="GO" id="GO:0009360">
    <property type="term" value="C:DNA polymerase III complex"/>
    <property type="evidence" value="ECO:0007669"/>
    <property type="project" value="InterPro"/>
</dbReference>
<dbReference type="EMBL" id="CADCTV010000140">
    <property type="protein sequence ID" value="CAA9303428.1"/>
    <property type="molecule type" value="Genomic_DNA"/>
</dbReference>
<evidence type="ECO:0000256" key="1">
    <source>
        <dbReference type="ARBA" id="ARBA00012417"/>
    </source>
</evidence>
<dbReference type="Gene3D" id="3.40.50.300">
    <property type="entry name" value="P-loop containing nucleotide triphosphate hydrolases"/>
    <property type="match status" value="1"/>
</dbReference>
<evidence type="ECO:0000256" key="5">
    <source>
        <dbReference type="ARBA" id="ARBA00022705"/>
    </source>
</evidence>
<keyword evidence="4" id="KW-0548">Nucleotidyltransferase</keyword>
<dbReference type="Pfam" id="PF06144">
    <property type="entry name" value="DNA_pol3_delta"/>
    <property type="match status" value="1"/>
</dbReference>
<evidence type="ECO:0000313" key="10">
    <source>
        <dbReference type="EMBL" id="CAA9303428.1"/>
    </source>
</evidence>
<evidence type="ECO:0000256" key="6">
    <source>
        <dbReference type="ARBA" id="ARBA00022932"/>
    </source>
</evidence>
<evidence type="ECO:0000259" key="9">
    <source>
        <dbReference type="Pfam" id="PF06144"/>
    </source>
</evidence>
<protein>
    <recommendedName>
        <fullName evidence="2">DNA polymerase III subunit delta</fullName>
        <ecNumber evidence="1">2.7.7.7</ecNumber>
    </recommendedName>
</protein>
<feature type="domain" description="DNA polymerase III delta N-terminal" evidence="9">
    <location>
        <begin position="23"/>
        <end position="138"/>
    </location>
</feature>
<accession>A0A6J4KFI5</accession>
<dbReference type="SUPFAM" id="SSF48019">
    <property type="entry name" value="post-AAA+ oligomerization domain-like"/>
    <property type="match status" value="1"/>
</dbReference>
<reference evidence="10" key="1">
    <citation type="submission" date="2020-02" db="EMBL/GenBank/DDBJ databases">
        <authorList>
            <person name="Meier V. D."/>
        </authorList>
    </citation>
    <scope>NUCLEOTIDE SEQUENCE</scope>
    <source>
        <strain evidence="10">AVDCRST_MAG89</strain>
    </source>
</reference>
<dbReference type="Gene3D" id="1.10.8.60">
    <property type="match status" value="1"/>
</dbReference>
<keyword evidence="5" id="KW-0235">DNA replication</keyword>
<dbReference type="AlphaFoldDB" id="A0A6J4KFI5"/>
<comment type="catalytic activity">
    <reaction evidence="8">
        <text>DNA(n) + a 2'-deoxyribonucleoside 5'-triphosphate = DNA(n+1) + diphosphate</text>
        <dbReference type="Rhea" id="RHEA:22508"/>
        <dbReference type="Rhea" id="RHEA-COMP:17339"/>
        <dbReference type="Rhea" id="RHEA-COMP:17340"/>
        <dbReference type="ChEBI" id="CHEBI:33019"/>
        <dbReference type="ChEBI" id="CHEBI:61560"/>
        <dbReference type="ChEBI" id="CHEBI:173112"/>
        <dbReference type="EC" id="2.7.7.7"/>
    </reaction>
</comment>
<evidence type="ECO:0000256" key="8">
    <source>
        <dbReference type="ARBA" id="ARBA00049244"/>
    </source>
</evidence>
<evidence type="ECO:0000256" key="3">
    <source>
        <dbReference type="ARBA" id="ARBA00022679"/>
    </source>
</evidence>
<comment type="similarity">
    <text evidence="7">Belongs to the DNA polymerase HolA subunit family.</text>
</comment>
<dbReference type="PANTHER" id="PTHR34388">
    <property type="entry name" value="DNA POLYMERASE III SUBUNIT DELTA"/>
    <property type="match status" value="1"/>
</dbReference>
<gene>
    <name evidence="10" type="ORF">AVDCRST_MAG89-634</name>
</gene>
<dbReference type="InterPro" id="IPR010372">
    <property type="entry name" value="DNA_pol3_delta_N"/>
</dbReference>
<sequence length="338" mass="36986">MPPIRAGQLDRTLRDRVAGGAFFFHGDEEYLREDAVGRVVAAYVDPATRDFNFDQLRGTDVAAESLASMIGTPPMMAEHRVVIVRDAQGLSVTARDVVLAACKQPPAGLVLVLTAAIPSGSKAKFYDELKKHAVSIEFSPLSHDDAPGWVMESAREETGVEWEPEAARALVGGVGVDLGTLSSEIRKLAAYVQGRKRVTLDDVRAVGGAVPRQDRWAWFDLIAERRFREAVATLPVLLEQGENGVGLVIGMGGTLLRIGLVCAGGQGALERELKPYQKWMARRIGPQARKWSLPEVDRAMTELLRTDRLLKSASLNDRQAIEELLLRLWAVGSRREAA</sequence>
<name>A0A6J4KFI5_9BACT</name>
<dbReference type="InterPro" id="IPR005790">
    <property type="entry name" value="DNA_polIII_delta"/>
</dbReference>
<dbReference type="EC" id="2.7.7.7" evidence="1"/>
<evidence type="ECO:0000256" key="2">
    <source>
        <dbReference type="ARBA" id="ARBA00017703"/>
    </source>
</evidence>
<dbReference type="Gene3D" id="1.20.272.10">
    <property type="match status" value="1"/>
</dbReference>
<organism evidence="10">
    <name type="scientific">uncultured Gemmatimonadota bacterium</name>
    <dbReference type="NCBI Taxonomy" id="203437"/>
    <lineage>
        <taxon>Bacteria</taxon>
        <taxon>Pseudomonadati</taxon>
        <taxon>Gemmatimonadota</taxon>
        <taxon>environmental samples</taxon>
    </lineage>
</organism>
<proteinExistence type="inferred from homology"/>
<dbReference type="PANTHER" id="PTHR34388:SF1">
    <property type="entry name" value="DNA POLYMERASE III SUBUNIT DELTA"/>
    <property type="match status" value="1"/>
</dbReference>
<evidence type="ECO:0000256" key="7">
    <source>
        <dbReference type="ARBA" id="ARBA00034754"/>
    </source>
</evidence>
<dbReference type="InterPro" id="IPR008921">
    <property type="entry name" value="DNA_pol3_clamp-load_cplx_C"/>
</dbReference>
<dbReference type="SUPFAM" id="SSF52540">
    <property type="entry name" value="P-loop containing nucleoside triphosphate hydrolases"/>
    <property type="match status" value="1"/>
</dbReference>
<keyword evidence="6" id="KW-0239">DNA-directed DNA polymerase</keyword>
<dbReference type="NCBIfam" id="TIGR01128">
    <property type="entry name" value="holA"/>
    <property type="match status" value="1"/>
</dbReference>
<dbReference type="GO" id="GO:0003887">
    <property type="term" value="F:DNA-directed DNA polymerase activity"/>
    <property type="evidence" value="ECO:0007669"/>
    <property type="project" value="UniProtKB-KW"/>
</dbReference>
<dbReference type="GO" id="GO:0006261">
    <property type="term" value="P:DNA-templated DNA replication"/>
    <property type="evidence" value="ECO:0007669"/>
    <property type="project" value="TreeGrafter"/>
</dbReference>
<evidence type="ECO:0000256" key="4">
    <source>
        <dbReference type="ARBA" id="ARBA00022695"/>
    </source>
</evidence>
<dbReference type="GO" id="GO:0003677">
    <property type="term" value="F:DNA binding"/>
    <property type="evidence" value="ECO:0007669"/>
    <property type="project" value="InterPro"/>
</dbReference>
<dbReference type="InterPro" id="IPR027417">
    <property type="entry name" value="P-loop_NTPase"/>
</dbReference>
<keyword evidence="3" id="KW-0808">Transferase</keyword>